<evidence type="ECO:0000313" key="3">
    <source>
        <dbReference type="Proteomes" id="UP000322873"/>
    </source>
</evidence>
<sequence>MFMVFSCSAAAAMAAVSREAVPETIGRSPLRTCFLTFLVFGLSSVSIALVLCVLVYRVPLNGDVLQQVRLPVEQQQESGYSHHPSHHPSRGLAPPLPYPQHSILARHHEIILGICLDVLDGKSSNPWVHGTWE</sequence>
<dbReference type="EMBL" id="VICG01000003">
    <property type="protein sequence ID" value="KAA8573903.1"/>
    <property type="molecule type" value="Genomic_DNA"/>
</dbReference>
<accession>A0A5M9JZG2</accession>
<evidence type="ECO:0000256" key="1">
    <source>
        <dbReference type="SAM" id="Phobius"/>
    </source>
</evidence>
<evidence type="ECO:0000313" key="2">
    <source>
        <dbReference type="EMBL" id="KAA8573903.1"/>
    </source>
</evidence>
<protein>
    <submittedName>
        <fullName evidence="2">Uncharacterized protein</fullName>
    </submittedName>
</protein>
<dbReference type="Proteomes" id="UP000322873">
    <property type="component" value="Unassembled WGS sequence"/>
</dbReference>
<dbReference type="AlphaFoldDB" id="A0A5M9JZG2"/>
<gene>
    <name evidence="2" type="ORF">EYC84_005448</name>
</gene>
<feature type="transmembrane region" description="Helical" evidence="1">
    <location>
        <begin position="34"/>
        <end position="56"/>
    </location>
</feature>
<organism evidence="2 3">
    <name type="scientific">Monilinia fructicola</name>
    <name type="common">Brown rot fungus</name>
    <name type="synonym">Ciboria fructicola</name>
    <dbReference type="NCBI Taxonomy" id="38448"/>
    <lineage>
        <taxon>Eukaryota</taxon>
        <taxon>Fungi</taxon>
        <taxon>Dikarya</taxon>
        <taxon>Ascomycota</taxon>
        <taxon>Pezizomycotina</taxon>
        <taxon>Leotiomycetes</taxon>
        <taxon>Helotiales</taxon>
        <taxon>Sclerotiniaceae</taxon>
        <taxon>Monilinia</taxon>
    </lineage>
</organism>
<name>A0A5M9JZG2_MONFR</name>
<keyword evidence="3" id="KW-1185">Reference proteome</keyword>
<comment type="caution">
    <text evidence="2">The sequence shown here is derived from an EMBL/GenBank/DDBJ whole genome shotgun (WGS) entry which is preliminary data.</text>
</comment>
<keyword evidence="1" id="KW-0472">Membrane</keyword>
<proteinExistence type="predicted"/>
<keyword evidence="1" id="KW-0812">Transmembrane</keyword>
<keyword evidence="1" id="KW-1133">Transmembrane helix</keyword>
<reference evidence="2 3" key="1">
    <citation type="submission" date="2019-06" db="EMBL/GenBank/DDBJ databases">
        <title>Genome Sequence of the Brown Rot Fungal Pathogen Monilinia fructicola.</title>
        <authorList>
            <person name="De Miccolis Angelini R.M."/>
            <person name="Landi L."/>
            <person name="Abate D."/>
            <person name="Pollastro S."/>
            <person name="Romanazzi G."/>
            <person name="Faretra F."/>
        </authorList>
    </citation>
    <scope>NUCLEOTIDE SEQUENCE [LARGE SCALE GENOMIC DNA]</scope>
    <source>
        <strain evidence="2 3">Mfrc123</strain>
    </source>
</reference>